<sequence length="566" mass="64770">MDMGSQGSGRRRPPTRERLTAEDDALSQIAREAEARLAAKRAARAEAREIRMKELERQQKEIYQVQKKYYGLDTKWGDIEQWMEDSERYSRRSRRNTSASDEDERMSVGSRGSLRTNGYDGDLYGSQSLGRRSGRPSEHSGHLNSSSRASSRASSARASPVVEERPEKDFTEKGSRSLPGLSAATLASLGGTSSRRGSGDTSISVDTEASIREIKDSLAEVEEKYKKAMVSNAQLDNEKTNFMYQVDTLKDMLLELEEQLAESRRQYEDKSKEFEREKHAHSILQFQFAEVKEALKQREEMLEEIRQLQQKQASYIREISDLQETIEWKDKKIGALERQKEFFDSIRSDRDDLREEVVMLKEELKKHGIVLNSEIATNGETSETLNNVGHQGPSKITKEELNALKTTGDGTLDIRLKKLVDERECLLEQIKKLKGQLEERQKNSKLDNLHPGNDVLENGTDMHVMDLQRDANRQISDLKFKLAKSEQEITALEQNVIRLESQVSRYKSAAENAEKIEDELKAEKRKLQRELRCALDKTEELEVSNGHLVKRLEKMKANRSALLSQQ</sequence>
<dbReference type="Pfam" id="PF09738">
    <property type="entry name" value="LRRFIP"/>
    <property type="match status" value="3"/>
</dbReference>
<dbReference type="PANTHER" id="PTHR19212:SF5">
    <property type="entry name" value="LEUCINE-RICH REPEAT FLIGHTLESS-INTERACTING PROTEIN 1"/>
    <property type="match status" value="1"/>
</dbReference>
<gene>
    <name evidence="6" type="primary">LRRFIP1</name>
</gene>
<name>A0ABM4XAV9_VULVU</name>
<dbReference type="InterPro" id="IPR019139">
    <property type="entry name" value="LRRFIP1/2"/>
</dbReference>
<dbReference type="RefSeq" id="XP_072575182.1">
    <property type="nucleotide sequence ID" value="XM_072719081.1"/>
</dbReference>
<dbReference type="PANTHER" id="PTHR19212">
    <property type="entry name" value="LEUCINE RICH REPEAT IN FLII INTERACTING PROTEIN"/>
    <property type="match status" value="1"/>
</dbReference>
<feature type="coiled-coil region" evidence="3">
    <location>
        <begin position="416"/>
        <end position="443"/>
    </location>
</feature>
<keyword evidence="5" id="KW-1185">Reference proteome</keyword>
<feature type="coiled-coil region" evidence="3">
    <location>
        <begin position="468"/>
        <end position="544"/>
    </location>
</feature>
<evidence type="ECO:0000256" key="4">
    <source>
        <dbReference type="SAM" id="MobiDB-lite"/>
    </source>
</evidence>
<comment type="similarity">
    <text evidence="1">Belongs to the LRRFIP family.</text>
</comment>
<protein>
    <submittedName>
        <fullName evidence="6">Leucine-rich repeat flightless-interacting protein 1 isoform X45</fullName>
    </submittedName>
</protein>
<proteinExistence type="inferred from homology"/>
<dbReference type="Gene3D" id="1.20.5.4090">
    <property type="match status" value="1"/>
</dbReference>
<feature type="compositionally biased region" description="Basic and acidic residues" evidence="4">
    <location>
        <begin position="162"/>
        <end position="175"/>
    </location>
</feature>
<reference evidence="6" key="1">
    <citation type="submission" date="2025-08" db="UniProtKB">
        <authorList>
            <consortium name="RefSeq"/>
        </authorList>
    </citation>
    <scope>IDENTIFICATION</scope>
    <source>
        <tissue evidence="6">Cell line</tissue>
    </source>
</reference>
<dbReference type="Proteomes" id="UP001652641">
    <property type="component" value="Chromosome 9"/>
</dbReference>
<feature type="compositionally biased region" description="Low complexity" evidence="4">
    <location>
        <begin position="145"/>
        <end position="159"/>
    </location>
</feature>
<evidence type="ECO:0000256" key="1">
    <source>
        <dbReference type="ARBA" id="ARBA00008275"/>
    </source>
</evidence>
<accession>A0ABM4XAV9</accession>
<evidence type="ECO:0000313" key="6">
    <source>
        <dbReference type="RefSeq" id="XP_072575182.1"/>
    </source>
</evidence>
<feature type="region of interest" description="Disordered" evidence="4">
    <location>
        <begin position="1"/>
        <end position="24"/>
    </location>
</feature>
<evidence type="ECO:0000313" key="5">
    <source>
        <dbReference type="Proteomes" id="UP001652641"/>
    </source>
</evidence>
<feature type="coiled-coil region" evidence="3">
    <location>
        <begin position="204"/>
        <end position="363"/>
    </location>
</feature>
<keyword evidence="2 3" id="KW-0175">Coiled coil</keyword>
<evidence type="ECO:0000256" key="2">
    <source>
        <dbReference type="ARBA" id="ARBA00023054"/>
    </source>
</evidence>
<organism evidence="5 6">
    <name type="scientific">Vulpes vulpes</name>
    <name type="common">Red fox</name>
    <dbReference type="NCBI Taxonomy" id="9627"/>
    <lineage>
        <taxon>Eukaryota</taxon>
        <taxon>Metazoa</taxon>
        <taxon>Chordata</taxon>
        <taxon>Craniata</taxon>
        <taxon>Vertebrata</taxon>
        <taxon>Euteleostomi</taxon>
        <taxon>Mammalia</taxon>
        <taxon>Eutheria</taxon>
        <taxon>Laurasiatheria</taxon>
        <taxon>Carnivora</taxon>
        <taxon>Caniformia</taxon>
        <taxon>Canidae</taxon>
        <taxon>Vulpes</taxon>
    </lineage>
</organism>
<dbReference type="GeneID" id="112908747"/>
<evidence type="ECO:0000256" key="3">
    <source>
        <dbReference type="SAM" id="Coils"/>
    </source>
</evidence>
<feature type="region of interest" description="Disordered" evidence="4">
    <location>
        <begin position="83"/>
        <end position="182"/>
    </location>
</feature>